<feature type="compositionally biased region" description="Low complexity" evidence="5">
    <location>
        <begin position="134"/>
        <end position="151"/>
    </location>
</feature>
<dbReference type="InterPro" id="IPR000232">
    <property type="entry name" value="HSF_DNA-bd"/>
</dbReference>
<dbReference type="Proteomes" id="UP000836788">
    <property type="component" value="Chromosome 20"/>
</dbReference>
<dbReference type="Gene3D" id="1.10.10.10">
    <property type="entry name" value="Winged helix-like DNA-binding domain superfamily/Winged helix DNA-binding domain"/>
    <property type="match status" value="1"/>
</dbReference>
<proteinExistence type="inferred from homology"/>
<protein>
    <recommendedName>
        <fullName evidence="6">HSF-type DNA-binding domain-containing protein</fullName>
    </recommendedName>
</protein>
<feature type="region of interest" description="Disordered" evidence="5">
    <location>
        <begin position="125"/>
        <end position="152"/>
    </location>
</feature>
<dbReference type="SUPFAM" id="SSF46785">
    <property type="entry name" value="Winged helix' DNA-binding domain"/>
    <property type="match status" value="1"/>
</dbReference>
<evidence type="ECO:0000313" key="7">
    <source>
        <dbReference type="EMBL" id="CAG9285571.1"/>
    </source>
</evidence>
<comment type="subcellular location">
    <subcellularLocation>
        <location evidence="1">Nucleus</location>
    </subcellularLocation>
</comment>
<dbReference type="SMART" id="SM00415">
    <property type="entry name" value="HSF"/>
    <property type="match status" value="1"/>
</dbReference>
<accession>A0A8J9X647</accession>
<evidence type="ECO:0000256" key="3">
    <source>
        <dbReference type="ARBA" id="ARBA00023242"/>
    </source>
</evidence>
<dbReference type="Pfam" id="PF00447">
    <property type="entry name" value="HSF_DNA-bind"/>
    <property type="match status" value="1"/>
</dbReference>
<reference evidence="7" key="1">
    <citation type="submission" date="2022-02" db="EMBL/GenBank/DDBJ databases">
        <authorList>
            <person name="Giguere J D."/>
        </authorList>
    </citation>
    <scope>NUCLEOTIDE SEQUENCE</scope>
    <source>
        <strain evidence="7">CCAP 1055/1</strain>
    </source>
</reference>
<evidence type="ECO:0000256" key="1">
    <source>
        <dbReference type="ARBA" id="ARBA00004123"/>
    </source>
</evidence>
<comment type="similarity">
    <text evidence="4">Belongs to the HSF family.</text>
</comment>
<dbReference type="FunFam" id="1.10.10.10:FF:000479">
    <property type="entry name" value="Predicted protein"/>
    <property type="match status" value="1"/>
</dbReference>
<name>A0A8J9X647_PHATR</name>
<dbReference type="GO" id="GO:0005634">
    <property type="term" value="C:nucleus"/>
    <property type="evidence" value="ECO:0007669"/>
    <property type="project" value="UniProtKB-SubCell"/>
</dbReference>
<keyword evidence="2" id="KW-0238">DNA-binding</keyword>
<evidence type="ECO:0000256" key="5">
    <source>
        <dbReference type="SAM" id="MobiDB-lite"/>
    </source>
</evidence>
<sequence length="395" mass="43608">MANEQALTDQELYRQLTREIMDEQDLQQSRGISTPGLPRAEVTNTGNPRLFAEGESFRASGISPARRILLARRSAGNSQTSRAANGIQRFKMKGKRNASHDFHSQSRQQILLKQNAFPRRLENCSDGSPLPSGSNRCVSQTSTSSSLPSRSMMYMPTIVPPSAMDTLPGRPATFVKNVSPDLLPGRPASFARPLPPGSRVALAAAAALPPGMYRQLTAAPAVVAVGHEQKQSHVPELKKSALTRKTTLGQDNVSSIDELQESFPQKLYRLLMETEEAGMADIISFMPSGKTFSIHKPDQFMKMIVPHFFQHSRLSSFTRQLQLYQFRRIVEGTSVDCYFNANFSKGKPNLLQKVQRTKRLSKGKVITPAVVCESVDDQADPIAAQTEDSCSRDSE</sequence>
<evidence type="ECO:0000256" key="2">
    <source>
        <dbReference type="ARBA" id="ARBA00023125"/>
    </source>
</evidence>
<dbReference type="EMBL" id="OU594961">
    <property type="protein sequence ID" value="CAG9285571.1"/>
    <property type="molecule type" value="Genomic_DNA"/>
</dbReference>
<dbReference type="InterPro" id="IPR036388">
    <property type="entry name" value="WH-like_DNA-bd_sf"/>
</dbReference>
<dbReference type="AlphaFoldDB" id="A0A8J9X647"/>
<evidence type="ECO:0000259" key="6">
    <source>
        <dbReference type="SMART" id="SM00415"/>
    </source>
</evidence>
<dbReference type="GO" id="GO:0043565">
    <property type="term" value="F:sequence-specific DNA binding"/>
    <property type="evidence" value="ECO:0007669"/>
    <property type="project" value="InterPro"/>
</dbReference>
<dbReference type="PANTHER" id="PTHR10015:SF206">
    <property type="entry name" value="HSF-TYPE DNA-BINDING DOMAIN-CONTAINING PROTEIN"/>
    <property type="match status" value="1"/>
</dbReference>
<organism evidence="7">
    <name type="scientific">Phaeodactylum tricornutum</name>
    <name type="common">Diatom</name>
    <dbReference type="NCBI Taxonomy" id="2850"/>
    <lineage>
        <taxon>Eukaryota</taxon>
        <taxon>Sar</taxon>
        <taxon>Stramenopiles</taxon>
        <taxon>Ochrophyta</taxon>
        <taxon>Bacillariophyta</taxon>
        <taxon>Bacillariophyceae</taxon>
        <taxon>Bacillariophycidae</taxon>
        <taxon>Naviculales</taxon>
        <taxon>Phaeodactylaceae</taxon>
        <taxon>Phaeodactylum</taxon>
    </lineage>
</organism>
<dbReference type="PANTHER" id="PTHR10015">
    <property type="entry name" value="HEAT SHOCK TRANSCRIPTION FACTOR"/>
    <property type="match status" value="1"/>
</dbReference>
<gene>
    <name evidence="7" type="ORF">PTTT1_LOCUS29492</name>
</gene>
<evidence type="ECO:0000256" key="4">
    <source>
        <dbReference type="RuleBase" id="RU004020"/>
    </source>
</evidence>
<keyword evidence="3" id="KW-0539">Nucleus</keyword>
<feature type="domain" description="HSF-type DNA-binding" evidence="6">
    <location>
        <begin position="259"/>
        <end position="357"/>
    </location>
</feature>
<dbReference type="GO" id="GO:0003700">
    <property type="term" value="F:DNA-binding transcription factor activity"/>
    <property type="evidence" value="ECO:0007669"/>
    <property type="project" value="InterPro"/>
</dbReference>
<dbReference type="InterPro" id="IPR036390">
    <property type="entry name" value="WH_DNA-bd_sf"/>
</dbReference>